<dbReference type="AlphaFoldDB" id="A0A0D7BA28"/>
<evidence type="ECO:0000313" key="2">
    <source>
        <dbReference type="Proteomes" id="UP000054007"/>
    </source>
</evidence>
<dbReference type="OrthoDB" id="2886770at2759"/>
<dbReference type="Proteomes" id="UP000054007">
    <property type="component" value="Unassembled WGS sequence"/>
</dbReference>
<dbReference type="STRING" id="1314674.A0A0D7BA28"/>
<name>A0A0D7BA28_9AGAR</name>
<protein>
    <submittedName>
        <fullName evidence="1">Uncharacterized protein</fullName>
    </submittedName>
</protein>
<gene>
    <name evidence="1" type="ORF">CYLTODRAFT_444302</name>
</gene>
<evidence type="ECO:0000313" key="1">
    <source>
        <dbReference type="EMBL" id="KIY67014.1"/>
    </source>
</evidence>
<organism evidence="1 2">
    <name type="scientific">Cylindrobasidium torrendii FP15055 ss-10</name>
    <dbReference type="NCBI Taxonomy" id="1314674"/>
    <lineage>
        <taxon>Eukaryota</taxon>
        <taxon>Fungi</taxon>
        <taxon>Dikarya</taxon>
        <taxon>Basidiomycota</taxon>
        <taxon>Agaricomycotina</taxon>
        <taxon>Agaricomycetes</taxon>
        <taxon>Agaricomycetidae</taxon>
        <taxon>Agaricales</taxon>
        <taxon>Marasmiineae</taxon>
        <taxon>Physalacriaceae</taxon>
        <taxon>Cylindrobasidium</taxon>
    </lineage>
</organism>
<dbReference type="SUPFAM" id="SSF52047">
    <property type="entry name" value="RNI-like"/>
    <property type="match status" value="1"/>
</dbReference>
<accession>A0A0D7BA28</accession>
<reference evidence="1 2" key="1">
    <citation type="journal article" date="2015" name="Fungal Genet. Biol.">
        <title>Evolution of novel wood decay mechanisms in Agaricales revealed by the genome sequences of Fistulina hepatica and Cylindrobasidium torrendii.</title>
        <authorList>
            <person name="Floudas D."/>
            <person name="Held B.W."/>
            <person name="Riley R."/>
            <person name="Nagy L.G."/>
            <person name="Koehler G."/>
            <person name="Ransdell A.S."/>
            <person name="Younus H."/>
            <person name="Chow J."/>
            <person name="Chiniquy J."/>
            <person name="Lipzen A."/>
            <person name="Tritt A."/>
            <person name="Sun H."/>
            <person name="Haridas S."/>
            <person name="LaButti K."/>
            <person name="Ohm R.A."/>
            <person name="Kues U."/>
            <person name="Blanchette R.A."/>
            <person name="Grigoriev I.V."/>
            <person name="Minto R.E."/>
            <person name="Hibbett D.S."/>
        </authorList>
    </citation>
    <scope>NUCLEOTIDE SEQUENCE [LARGE SCALE GENOMIC DNA]</scope>
    <source>
        <strain evidence="1 2">FP15055 ss-10</strain>
    </source>
</reference>
<proteinExistence type="predicted"/>
<sequence length="476" mass="53781">MISITNLPDDVLIAIFHEFSVPTEAGNPSSLDARSPPWILTCVSRSWRALTISAPMLWAKLRIPVLQHFLASTHRHKYTTAAIVARTQRVLELTQKCKLDIAISTESSQAIPLLKKIMPIICATAPRWKRFTADVSHALFEALQAPKFFPCLEHLELNFSMIYVQSPASDEASTTIDCFRNAHALRSLTLNATDQECHSFTLELLLPWEHLTAYSTNMRHMLNHNFYLLSGIQQLHAELHYEFSDDEVMARRQVFPQLSTLHLDLPSYEACEESEPWNFHIASILKNLHAPSLATLKLSIDNFQVVPKPLLLQCNLDNLSELSICEYLPIISADTLEFLRLTPNVEVLHIAGDDQEYLNALLGDLLAFPSTPVALPRLRVLCVNVNDVDIECPHTIVKVALQRRGAIAHKLWTPLEEVRVLGDPAFGHKDIGCAKSVLQREYNRQKSLYPFYEDEGLPPLRIDGAESGFWHTTRGC</sequence>
<dbReference type="EMBL" id="KN880537">
    <property type="protein sequence ID" value="KIY67014.1"/>
    <property type="molecule type" value="Genomic_DNA"/>
</dbReference>
<keyword evidence="2" id="KW-1185">Reference proteome</keyword>